<protein>
    <submittedName>
        <fullName evidence="1">Uncharacterized protein</fullName>
    </submittedName>
</protein>
<dbReference type="RefSeq" id="WP_106205940.1">
    <property type="nucleotide sequence ID" value="NZ_PVTD01000007.1"/>
</dbReference>
<dbReference type="AlphaFoldDB" id="A0A2T0RLU7"/>
<comment type="caution">
    <text evidence="1">The sequence shown here is derived from an EMBL/GenBank/DDBJ whole genome shotgun (WGS) entry which is preliminary data.</text>
</comment>
<keyword evidence="2" id="KW-1185">Reference proteome</keyword>
<accession>A0A2T0RLU7</accession>
<gene>
    <name evidence="1" type="ORF">CLV78_10789</name>
</gene>
<evidence type="ECO:0000313" key="2">
    <source>
        <dbReference type="Proteomes" id="UP000239480"/>
    </source>
</evidence>
<proteinExistence type="predicted"/>
<dbReference type="EMBL" id="PVTD01000007">
    <property type="protein sequence ID" value="PRY22165.1"/>
    <property type="molecule type" value="Genomic_DNA"/>
</dbReference>
<reference evidence="1 2" key="1">
    <citation type="submission" date="2018-03" db="EMBL/GenBank/DDBJ databases">
        <title>Genomic Encyclopedia of Archaeal and Bacterial Type Strains, Phase II (KMG-II): from individual species to whole genera.</title>
        <authorList>
            <person name="Goeker M."/>
        </authorList>
    </citation>
    <scope>NUCLEOTIDE SEQUENCE [LARGE SCALE GENOMIC DNA]</scope>
    <source>
        <strain evidence="1 2">DSM 29328</strain>
    </source>
</reference>
<name>A0A2T0RLU7_9RHOB</name>
<sequence>MATKLNGWKRSLWVTAFAAGLVFSWTSGPVETITGTDLSGRLGFAVAEARPGARTVRRVDRRTTRRTVAATTAYLSTLPGNCPQRGRYWYCDGTYYEQVNHEGQDVYVVVTP</sequence>
<organism evidence="1 2">
    <name type="scientific">Aliiruegeria haliotis</name>
    <dbReference type="NCBI Taxonomy" id="1280846"/>
    <lineage>
        <taxon>Bacteria</taxon>
        <taxon>Pseudomonadati</taxon>
        <taxon>Pseudomonadota</taxon>
        <taxon>Alphaproteobacteria</taxon>
        <taxon>Rhodobacterales</taxon>
        <taxon>Roseobacteraceae</taxon>
        <taxon>Aliiruegeria</taxon>
    </lineage>
</organism>
<dbReference type="OrthoDB" id="7874330at2"/>
<evidence type="ECO:0000313" key="1">
    <source>
        <dbReference type="EMBL" id="PRY22165.1"/>
    </source>
</evidence>
<dbReference type="Proteomes" id="UP000239480">
    <property type="component" value="Unassembled WGS sequence"/>
</dbReference>